<dbReference type="Gene3D" id="3.30.1490.110">
    <property type="match status" value="1"/>
</dbReference>
<gene>
    <name evidence="5" type="primary">ftsA</name>
    <name evidence="7" type="ORF">A3C20_03445</name>
</gene>
<evidence type="ECO:0000259" key="6">
    <source>
        <dbReference type="SMART" id="SM00842"/>
    </source>
</evidence>
<dbReference type="GO" id="GO:0009898">
    <property type="term" value="C:cytoplasmic side of plasma membrane"/>
    <property type="evidence" value="ECO:0007669"/>
    <property type="project" value="UniProtKB-UniRule"/>
</dbReference>
<accession>A0A1F6E6B0</accession>
<evidence type="ECO:0000313" key="7">
    <source>
        <dbReference type="EMBL" id="OGG69161.1"/>
    </source>
</evidence>
<dbReference type="SMART" id="SM00842">
    <property type="entry name" value="FtsA"/>
    <property type="match status" value="1"/>
</dbReference>
<dbReference type="InterPro" id="IPR020823">
    <property type="entry name" value="Cell_div_FtsA"/>
</dbReference>
<sequence length="388" mass="41247">MRKFYTGIDIGTYHVKAVIAAPAERPDLPMQILGTGTSSSRGMRHGYIIDRAEAAKSIREALMRASAAAKIQVKTARIAVGGVGLDEVRSTGDVTLTQSGGIVQDRDIERAMRESEKRASQKLTNRTVIHTIPLEYRVDGTKVLGRPQGLQGTKLSVDTLLITMLSQHYDDLLEATETAGVEVEGVMAAPLAAALVTLSKAQKTAGVVLANIGSETLSIIVFDNDTPVSVKVFPVGSNDITNTIALSFQIPLPEAEQMKRGAVTGSDVPQKKMEAIVTTRLKEMFTLINAHLKTLGRQRLLPAGIVITGGGSGLTGASDVARIILKLPSQVSQIGQLTRGTGIDAAWAVAYGLCRWGFADDTEGNHTLGEALSGGWDSLKQGLRSLLP</sequence>
<keyword evidence="4 5" id="KW-0131">Cell cycle</keyword>
<dbReference type="GO" id="GO:0043093">
    <property type="term" value="P:FtsZ-dependent cytokinesis"/>
    <property type="evidence" value="ECO:0007669"/>
    <property type="project" value="UniProtKB-UniRule"/>
</dbReference>
<dbReference type="Pfam" id="PF14450">
    <property type="entry name" value="FtsA"/>
    <property type="match status" value="1"/>
</dbReference>
<dbReference type="PANTHER" id="PTHR32432:SF4">
    <property type="entry name" value="CELL DIVISION PROTEIN FTSA"/>
    <property type="match status" value="1"/>
</dbReference>
<dbReference type="InterPro" id="IPR043129">
    <property type="entry name" value="ATPase_NBD"/>
</dbReference>
<evidence type="ECO:0000256" key="3">
    <source>
        <dbReference type="ARBA" id="ARBA00023136"/>
    </source>
</evidence>
<dbReference type="PIRSF" id="PIRSF003101">
    <property type="entry name" value="FtsA"/>
    <property type="match status" value="1"/>
</dbReference>
<reference evidence="7 8" key="1">
    <citation type="journal article" date="2016" name="Nat. Commun.">
        <title>Thousands of microbial genomes shed light on interconnected biogeochemical processes in an aquifer system.</title>
        <authorList>
            <person name="Anantharaman K."/>
            <person name="Brown C.T."/>
            <person name="Hug L.A."/>
            <person name="Sharon I."/>
            <person name="Castelle C.J."/>
            <person name="Probst A.J."/>
            <person name="Thomas B.C."/>
            <person name="Singh A."/>
            <person name="Wilkins M.J."/>
            <person name="Karaoz U."/>
            <person name="Brodie E.L."/>
            <person name="Williams K.H."/>
            <person name="Hubbard S.S."/>
            <person name="Banfield J.F."/>
        </authorList>
    </citation>
    <scope>NUCLEOTIDE SEQUENCE [LARGE SCALE GENOMIC DNA]</scope>
</reference>
<dbReference type="SUPFAM" id="SSF53067">
    <property type="entry name" value="Actin-like ATPase domain"/>
    <property type="match status" value="2"/>
</dbReference>
<proteinExistence type="inferred from homology"/>
<comment type="similarity">
    <text evidence="5">Belongs to the FtsA/MreB family.</text>
</comment>
<dbReference type="InterPro" id="IPR050696">
    <property type="entry name" value="FtsA/MreB"/>
</dbReference>
<dbReference type="InterPro" id="IPR003494">
    <property type="entry name" value="SHS2_FtsA"/>
</dbReference>
<dbReference type="Proteomes" id="UP000176914">
    <property type="component" value="Unassembled WGS sequence"/>
</dbReference>
<dbReference type="HAMAP" id="MF_02033">
    <property type="entry name" value="FtsA"/>
    <property type="match status" value="1"/>
</dbReference>
<dbReference type="NCBIfam" id="TIGR01174">
    <property type="entry name" value="ftsA"/>
    <property type="match status" value="1"/>
</dbReference>
<keyword evidence="3 5" id="KW-0472">Membrane</keyword>
<evidence type="ECO:0000256" key="4">
    <source>
        <dbReference type="ARBA" id="ARBA00023306"/>
    </source>
</evidence>
<evidence type="ECO:0000256" key="2">
    <source>
        <dbReference type="ARBA" id="ARBA00022618"/>
    </source>
</evidence>
<dbReference type="Pfam" id="PF02491">
    <property type="entry name" value="SHS2_FTSA"/>
    <property type="match status" value="1"/>
</dbReference>
<dbReference type="EMBL" id="MFLL01000018">
    <property type="protein sequence ID" value="OGG69161.1"/>
    <property type="molecule type" value="Genomic_DNA"/>
</dbReference>
<comment type="subcellular location">
    <subcellularLocation>
        <location evidence="5">Cell membrane</location>
        <topology evidence="5">Peripheral membrane protein</topology>
        <orientation evidence="5">Cytoplasmic side</orientation>
    </subcellularLocation>
    <text evidence="5">Localizes to the Z ring in an FtsZ-dependent manner. Targeted to the membrane through a conserved C-terminal amphipathic helix.</text>
</comment>
<comment type="subunit">
    <text evidence="5">Self-interacts. Interacts with FtsZ.</text>
</comment>
<protein>
    <recommendedName>
        <fullName evidence="5">Cell division protein FtsA</fullName>
    </recommendedName>
</protein>
<dbReference type="AlphaFoldDB" id="A0A1F6E6B0"/>
<evidence type="ECO:0000313" key="8">
    <source>
        <dbReference type="Proteomes" id="UP000176914"/>
    </source>
</evidence>
<name>A0A1F6E6B0_9BACT</name>
<dbReference type="PANTHER" id="PTHR32432">
    <property type="entry name" value="CELL DIVISION PROTEIN FTSA-RELATED"/>
    <property type="match status" value="1"/>
</dbReference>
<organism evidence="7 8">
    <name type="scientific">Candidatus Kaiserbacteria bacterium RIFCSPHIGHO2_02_FULL_55_25</name>
    <dbReference type="NCBI Taxonomy" id="1798498"/>
    <lineage>
        <taxon>Bacteria</taxon>
        <taxon>Candidatus Kaiseribacteriota</taxon>
    </lineage>
</organism>
<dbReference type="GO" id="GO:0032153">
    <property type="term" value="C:cell division site"/>
    <property type="evidence" value="ECO:0007669"/>
    <property type="project" value="UniProtKB-UniRule"/>
</dbReference>
<keyword evidence="2 5" id="KW-0132">Cell division</keyword>
<evidence type="ECO:0000256" key="5">
    <source>
        <dbReference type="HAMAP-Rule" id="MF_02033"/>
    </source>
</evidence>
<keyword evidence="1 5" id="KW-1003">Cell membrane</keyword>
<feature type="domain" description="SHS2" evidence="6">
    <location>
        <begin position="5"/>
        <end position="197"/>
    </location>
</feature>
<comment type="function">
    <text evidence="5">Cell division protein that is involved in the assembly of the Z ring. May serve as a membrane anchor for the Z ring.</text>
</comment>
<comment type="caution">
    <text evidence="7">The sequence shown here is derived from an EMBL/GenBank/DDBJ whole genome shotgun (WGS) entry which is preliminary data.</text>
</comment>
<dbReference type="Gene3D" id="3.30.420.40">
    <property type="match status" value="3"/>
</dbReference>
<evidence type="ECO:0000256" key="1">
    <source>
        <dbReference type="ARBA" id="ARBA00022475"/>
    </source>
</evidence>